<dbReference type="SMART" id="SM00020">
    <property type="entry name" value="Tryp_SPc"/>
    <property type="match status" value="1"/>
</dbReference>
<organism evidence="12">
    <name type="scientific">Anopheles atroparvus</name>
    <name type="common">European mosquito</name>
    <dbReference type="NCBI Taxonomy" id="41427"/>
    <lineage>
        <taxon>Eukaryota</taxon>
        <taxon>Metazoa</taxon>
        <taxon>Ecdysozoa</taxon>
        <taxon>Arthropoda</taxon>
        <taxon>Hexapoda</taxon>
        <taxon>Insecta</taxon>
        <taxon>Pterygota</taxon>
        <taxon>Neoptera</taxon>
        <taxon>Endopterygota</taxon>
        <taxon>Diptera</taxon>
        <taxon>Nematocera</taxon>
        <taxon>Culicoidea</taxon>
        <taxon>Culicidae</taxon>
        <taxon>Anophelinae</taxon>
        <taxon>Anopheles</taxon>
    </lineage>
</organism>
<keyword evidence="4" id="KW-0645">Protease</keyword>
<dbReference type="VEuPathDB" id="VectorBase:AATE012685"/>
<dbReference type="EnsemblMetazoa" id="AATE012685-RA">
    <property type="protein sequence ID" value="AATE012685-PA.1"/>
    <property type="gene ID" value="AATE012685"/>
</dbReference>
<evidence type="ECO:0000256" key="4">
    <source>
        <dbReference type="ARBA" id="ARBA00022670"/>
    </source>
</evidence>
<evidence type="ECO:0000256" key="2">
    <source>
        <dbReference type="ARBA" id="ARBA00022525"/>
    </source>
</evidence>
<dbReference type="STRING" id="41427.A0A182J785"/>
<sequence>MKIAGAFVIAGLLAVCSLGAAERIEIDWSRVKPVDEFDHYWRRLPADMQYLRNSRPSGRIVGGYQASAGQFPYQALLLTDVGNGYSSLCGGSVITNNFILTAAHCVTDDFKNILNGGTAILGAINREVYEATQQRISYARANIRVHPSYDVNNILNDIATVRLNAPIVYGSYVKAIALPARSDSRTFGGFEGTASGFGRTSDTSSTVSSVLRYTRNPVMTNAQCNNFWSPTQVMAQHVCFDPTGGRATCNGDSGGPLAVQDAGRSLLVGITSFGAAIGCAAGYPSVFVRVSYYRDWIQQNSDYVFGA</sequence>
<dbReference type="InterPro" id="IPR043504">
    <property type="entry name" value="Peptidase_S1_PA_chymotrypsin"/>
</dbReference>
<keyword evidence="8" id="KW-0391">Immunity</keyword>
<dbReference type="InterPro" id="IPR009003">
    <property type="entry name" value="Peptidase_S1_PA"/>
</dbReference>
<dbReference type="InterPro" id="IPR001314">
    <property type="entry name" value="Peptidase_S1A"/>
</dbReference>
<evidence type="ECO:0000256" key="7">
    <source>
        <dbReference type="ARBA" id="ARBA00022825"/>
    </source>
</evidence>
<evidence type="ECO:0000256" key="5">
    <source>
        <dbReference type="ARBA" id="ARBA00022729"/>
    </source>
</evidence>
<comment type="similarity">
    <text evidence="11">Belongs to the peptidase S1 family. CLIP subfamily.</text>
</comment>
<keyword evidence="3" id="KW-0399">Innate immunity</keyword>
<protein>
    <submittedName>
        <fullName evidence="12">Uncharacterized protein</fullName>
    </submittedName>
</protein>
<keyword evidence="7" id="KW-0720">Serine protease</keyword>
<keyword evidence="6" id="KW-0378">Hydrolase</keyword>
<comment type="subcellular location">
    <subcellularLocation>
        <location evidence="1">Secreted</location>
    </subcellularLocation>
</comment>
<keyword evidence="2" id="KW-0964">Secreted</keyword>
<dbReference type="AlphaFoldDB" id="A0A182J785"/>
<dbReference type="FunFam" id="2.40.10.10:FF:000034">
    <property type="entry name" value="Eupolytin"/>
    <property type="match status" value="1"/>
</dbReference>
<dbReference type="InterPro" id="IPR051487">
    <property type="entry name" value="Ser/Thr_Proteases_Immune/Dev"/>
</dbReference>
<dbReference type="GO" id="GO:0006508">
    <property type="term" value="P:proteolysis"/>
    <property type="evidence" value="ECO:0007669"/>
    <property type="project" value="UniProtKB-KW"/>
</dbReference>
<keyword evidence="5" id="KW-0732">Signal</keyword>
<dbReference type="InterPro" id="IPR018114">
    <property type="entry name" value="TRYPSIN_HIS"/>
</dbReference>
<keyword evidence="10" id="KW-0325">Glycoprotein</keyword>
<evidence type="ECO:0000256" key="8">
    <source>
        <dbReference type="ARBA" id="ARBA00022859"/>
    </source>
</evidence>
<dbReference type="PROSITE" id="PS00134">
    <property type="entry name" value="TRYPSIN_HIS"/>
    <property type="match status" value="1"/>
</dbReference>
<dbReference type="Pfam" id="PF00089">
    <property type="entry name" value="Trypsin"/>
    <property type="match status" value="1"/>
</dbReference>
<evidence type="ECO:0000256" key="6">
    <source>
        <dbReference type="ARBA" id="ARBA00022801"/>
    </source>
</evidence>
<evidence type="ECO:0000256" key="9">
    <source>
        <dbReference type="ARBA" id="ARBA00023157"/>
    </source>
</evidence>
<dbReference type="Gene3D" id="2.40.10.10">
    <property type="entry name" value="Trypsin-like serine proteases"/>
    <property type="match status" value="1"/>
</dbReference>
<evidence type="ECO:0000256" key="10">
    <source>
        <dbReference type="ARBA" id="ARBA00023180"/>
    </source>
</evidence>
<evidence type="ECO:0000313" key="12">
    <source>
        <dbReference type="EnsemblMetazoa" id="AATE012685-PA.1"/>
    </source>
</evidence>
<dbReference type="PRINTS" id="PR00722">
    <property type="entry name" value="CHYMOTRYPSIN"/>
</dbReference>
<dbReference type="CDD" id="cd00190">
    <property type="entry name" value="Tryp_SPc"/>
    <property type="match status" value="1"/>
</dbReference>
<reference evidence="12" key="1">
    <citation type="submission" date="2022-08" db="UniProtKB">
        <authorList>
            <consortium name="EnsemblMetazoa"/>
        </authorList>
    </citation>
    <scope>IDENTIFICATION</scope>
    <source>
        <strain evidence="12">EBRO</strain>
    </source>
</reference>
<evidence type="ECO:0000256" key="11">
    <source>
        <dbReference type="ARBA" id="ARBA00024195"/>
    </source>
</evidence>
<dbReference type="PROSITE" id="PS50240">
    <property type="entry name" value="TRYPSIN_DOM"/>
    <property type="match status" value="1"/>
</dbReference>
<dbReference type="PROSITE" id="PS00135">
    <property type="entry name" value="TRYPSIN_SER"/>
    <property type="match status" value="1"/>
</dbReference>
<dbReference type="GO" id="GO:0004252">
    <property type="term" value="F:serine-type endopeptidase activity"/>
    <property type="evidence" value="ECO:0007669"/>
    <property type="project" value="InterPro"/>
</dbReference>
<dbReference type="InterPro" id="IPR001254">
    <property type="entry name" value="Trypsin_dom"/>
</dbReference>
<dbReference type="GO" id="GO:0045087">
    <property type="term" value="P:innate immune response"/>
    <property type="evidence" value="ECO:0007669"/>
    <property type="project" value="UniProtKB-KW"/>
</dbReference>
<keyword evidence="9" id="KW-1015">Disulfide bond</keyword>
<evidence type="ECO:0000256" key="1">
    <source>
        <dbReference type="ARBA" id="ARBA00004613"/>
    </source>
</evidence>
<dbReference type="PANTHER" id="PTHR24256">
    <property type="entry name" value="TRYPTASE-RELATED"/>
    <property type="match status" value="1"/>
</dbReference>
<dbReference type="GO" id="GO:0005576">
    <property type="term" value="C:extracellular region"/>
    <property type="evidence" value="ECO:0007669"/>
    <property type="project" value="UniProtKB-SubCell"/>
</dbReference>
<dbReference type="SUPFAM" id="SSF50494">
    <property type="entry name" value="Trypsin-like serine proteases"/>
    <property type="match status" value="1"/>
</dbReference>
<evidence type="ECO:0000256" key="3">
    <source>
        <dbReference type="ARBA" id="ARBA00022588"/>
    </source>
</evidence>
<name>A0A182J785_ANOAO</name>
<accession>A0A182J785</accession>
<dbReference type="InterPro" id="IPR033116">
    <property type="entry name" value="TRYPSIN_SER"/>
</dbReference>
<proteinExistence type="inferred from homology"/>